<name>A0A6J6ERC1_9ZZZZ</name>
<protein>
    <submittedName>
        <fullName evidence="1">Unannotated protein</fullName>
    </submittedName>
</protein>
<sequence length="96" mass="10407">MRAIDGVHCRCVTWWRRSCAAGVRSSSDDGWAMVASDGAGAFARFFARSRWGRLSSTVSVGTPKSMRQPISFTPMPLSSSIIGWTLSGVPNRPLDS</sequence>
<accession>A0A6J6ERC1</accession>
<gene>
    <name evidence="1" type="ORF">UFOPK1493_02808</name>
</gene>
<dbReference type="EMBL" id="CAEZSR010000130">
    <property type="protein sequence ID" value="CAB4577414.1"/>
    <property type="molecule type" value="Genomic_DNA"/>
</dbReference>
<evidence type="ECO:0000313" key="1">
    <source>
        <dbReference type="EMBL" id="CAB4577414.1"/>
    </source>
</evidence>
<organism evidence="1">
    <name type="scientific">freshwater metagenome</name>
    <dbReference type="NCBI Taxonomy" id="449393"/>
    <lineage>
        <taxon>unclassified sequences</taxon>
        <taxon>metagenomes</taxon>
        <taxon>ecological metagenomes</taxon>
    </lineage>
</organism>
<reference evidence="1" key="1">
    <citation type="submission" date="2020-05" db="EMBL/GenBank/DDBJ databases">
        <authorList>
            <person name="Chiriac C."/>
            <person name="Salcher M."/>
            <person name="Ghai R."/>
            <person name="Kavagutti S V."/>
        </authorList>
    </citation>
    <scope>NUCLEOTIDE SEQUENCE</scope>
</reference>
<proteinExistence type="predicted"/>
<dbReference type="AlphaFoldDB" id="A0A6J6ERC1"/>